<dbReference type="InterPro" id="IPR051201">
    <property type="entry name" value="Chloro_Bact_Ser_Proteases"/>
</dbReference>
<sequence>MSVRNILLTAIAFLLLAAFAQGQLRAGRLTPEEETNITVYRQNSSSVVNITTTTLIKDFFSIYPQKGSGSGSIISTDGYVLTNAHVIEDATEISITMTDGRKYHARFIGADPDNDIAVIKIISDKPASFKAVELGNSDELQVGQRVYAIGNPFGLNSTLTTGIISALSRPLTTGRGRVMENVIQTDTPINPGNSGGPLIDTSGKMIGINSVIFTPSGGSVGIGFAVPINTAKMLVPDLIKYGKVKRPWIGIVG</sequence>
<dbReference type="InterPro" id="IPR009003">
    <property type="entry name" value="Peptidase_S1_PA"/>
</dbReference>
<dbReference type="InterPro" id="IPR043504">
    <property type="entry name" value="Peptidase_S1_PA_chymotrypsin"/>
</dbReference>
<dbReference type="PANTHER" id="PTHR43343:SF3">
    <property type="entry name" value="PROTEASE DO-LIKE 8, CHLOROPLASTIC"/>
    <property type="match status" value="1"/>
</dbReference>
<evidence type="ECO:0000256" key="4">
    <source>
        <dbReference type="ARBA" id="ARBA00022825"/>
    </source>
</evidence>
<reference evidence="6 7" key="1">
    <citation type="submission" date="2015-02" db="EMBL/GenBank/DDBJ databases">
        <title>Single-cell genomics of uncultivated deep-branching MTB reveals a conserved set of magnetosome genes.</title>
        <authorList>
            <person name="Kolinko S."/>
            <person name="Richter M."/>
            <person name="Glockner F.O."/>
            <person name="Brachmann A."/>
            <person name="Schuler D."/>
        </authorList>
    </citation>
    <scope>NUCLEOTIDE SEQUENCE [LARGE SCALE GENOMIC DNA]</scope>
    <source>
        <strain evidence="6">TM-1</strain>
    </source>
</reference>
<gene>
    <name evidence="6" type="ORF">MBAV_002365</name>
</gene>
<keyword evidence="3" id="KW-0378">Hydrolase</keyword>
<organism evidence="6 7">
    <name type="scientific">Candidatus Magnetobacterium bavaricum</name>
    <dbReference type="NCBI Taxonomy" id="29290"/>
    <lineage>
        <taxon>Bacteria</taxon>
        <taxon>Pseudomonadati</taxon>
        <taxon>Nitrospirota</taxon>
        <taxon>Thermodesulfovibrionia</taxon>
        <taxon>Thermodesulfovibrionales</taxon>
        <taxon>Candidatus Magnetobacteriaceae</taxon>
        <taxon>Candidatus Magnetobacterium</taxon>
    </lineage>
</organism>
<feature type="chain" id="PRO_5002461084" evidence="5">
    <location>
        <begin position="21"/>
        <end position="253"/>
    </location>
</feature>
<comment type="similarity">
    <text evidence="1">Belongs to the peptidase S1C family.</text>
</comment>
<dbReference type="InterPro" id="IPR001940">
    <property type="entry name" value="Peptidase_S1C"/>
</dbReference>
<proteinExistence type="inferred from homology"/>
<name>A0A0F3GUB3_9BACT</name>
<dbReference type="AlphaFoldDB" id="A0A0F3GUB3"/>
<dbReference type="PANTHER" id="PTHR43343">
    <property type="entry name" value="PEPTIDASE S12"/>
    <property type="match status" value="1"/>
</dbReference>
<keyword evidence="7" id="KW-1185">Reference proteome</keyword>
<dbReference type="FunFam" id="2.40.10.10:FF:000001">
    <property type="entry name" value="Periplasmic serine protease DegS"/>
    <property type="match status" value="1"/>
</dbReference>
<evidence type="ECO:0000256" key="1">
    <source>
        <dbReference type="ARBA" id="ARBA00010541"/>
    </source>
</evidence>
<evidence type="ECO:0000256" key="2">
    <source>
        <dbReference type="ARBA" id="ARBA00022670"/>
    </source>
</evidence>
<accession>A0A0F3GUB3</accession>
<evidence type="ECO:0000313" key="7">
    <source>
        <dbReference type="Proteomes" id="UP000033423"/>
    </source>
</evidence>
<evidence type="ECO:0000313" key="6">
    <source>
        <dbReference type="EMBL" id="KJU85441.1"/>
    </source>
</evidence>
<dbReference type="Proteomes" id="UP000033423">
    <property type="component" value="Unassembled WGS sequence"/>
</dbReference>
<comment type="caution">
    <text evidence="6">The sequence shown here is derived from an EMBL/GenBank/DDBJ whole genome shotgun (WGS) entry which is preliminary data.</text>
</comment>
<evidence type="ECO:0000256" key="3">
    <source>
        <dbReference type="ARBA" id="ARBA00022801"/>
    </source>
</evidence>
<keyword evidence="4" id="KW-0720">Serine protease</keyword>
<dbReference type="Gene3D" id="2.40.10.10">
    <property type="entry name" value="Trypsin-like serine proteases"/>
    <property type="match status" value="2"/>
</dbReference>
<evidence type="ECO:0000256" key="5">
    <source>
        <dbReference type="SAM" id="SignalP"/>
    </source>
</evidence>
<dbReference type="EMBL" id="LACI01001022">
    <property type="protein sequence ID" value="KJU85441.1"/>
    <property type="molecule type" value="Genomic_DNA"/>
</dbReference>
<dbReference type="GO" id="GO:0004252">
    <property type="term" value="F:serine-type endopeptidase activity"/>
    <property type="evidence" value="ECO:0007669"/>
    <property type="project" value="InterPro"/>
</dbReference>
<feature type="signal peptide" evidence="5">
    <location>
        <begin position="1"/>
        <end position="20"/>
    </location>
</feature>
<keyword evidence="2 6" id="KW-0645">Protease</keyword>
<protein>
    <submittedName>
        <fullName evidence="6">Serine protease</fullName>
    </submittedName>
</protein>
<dbReference type="Pfam" id="PF13365">
    <property type="entry name" value="Trypsin_2"/>
    <property type="match status" value="1"/>
</dbReference>
<feature type="non-terminal residue" evidence="6">
    <location>
        <position position="253"/>
    </location>
</feature>
<dbReference type="SUPFAM" id="SSF50494">
    <property type="entry name" value="Trypsin-like serine proteases"/>
    <property type="match status" value="1"/>
</dbReference>
<dbReference type="PRINTS" id="PR00834">
    <property type="entry name" value="PROTEASES2C"/>
</dbReference>
<keyword evidence="5" id="KW-0732">Signal</keyword>
<dbReference type="GO" id="GO:0006508">
    <property type="term" value="P:proteolysis"/>
    <property type="evidence" value="ECO:0007669"/>
    <property type="project" value="UniProtKB-KW"/>
</dbReference>